<dbReference type="RefSeq" id="WP_139696140.1">
    <property type="nucleotide sequence ID" value="NZ_CP074074.1"/>
</dbReference>
<evidence type="ECO:0000256" key="3">
    <source>
        <dbReference type="ARBA" id="ARBA00022801"/>
    </source>
</evidence>
<dbReference type="InterPro" id="IPR000917">
    <property type="entry name" value="Sulfatase_N"/>
</dbReference>
<reference evidence="5 6" key="1">
    <citation type="submission" date="2019-05" db="EMBL/GenBank/DDBJ databases">
        <title>Tamlana fucoidanivorans sp. nov., isolated from the surface of algae collected from Fujian province in China.</title>
        <authorList>
            <person name="Li J."/>
        </authorList>
    </citation>
    <scope>NUCLEOTIDE SEQUENCE [LARGE SCALE GENOMIC DNA]</scope>
    <source>
        <strain evidence="5 6">CW2-9</strain>
    </source>
</reference>
<comment type="caution">
    <text evidence="5">The sequence shown here is derived from an EMBL/GenBank/DDBJ whole genome shotgun (WGS) entry which is preliminary data.</text>
</comment>
<dbReference type="Pfam" id="PF00884">
    <property type="entry name" value="Sulfatase"/>
    <property type="match status" value="1"/>
</dbReference>
<dbReference type="PANTHER" id="PTHR45953:SF1">
    <property type="entry name" value="IDURONATE 2-SULFATASE"/>
    <property type="match status" value="1"/>
</dbReference>
<protein>
    <submittedName>
        <fullName evidence="5">DUF4976 domain-containing protein</fullName>
    </submittedName>
</protein>
<evidence type="ECO:0000313" key="5">
    <source>
        <dbReference type="EMBL" id="TNJ44900.1"/>
    </source>
</evidence>
<dbReference type="Proteomes" id="UP000308713">
    <property type="component" value="Unassembled WGS sequence"/>
</dbReference>
<dbReference type="GO" id="GO:0008484">
    <property type="term" value="F:sulfuric ester hydrolase activity"/>
    <property type="evidence" value="ECO:0007669"/>
    <property type="project" value="TreeGrafter"/>
</dbReference>
<dbReference type="SUPFAM" id="SSF53649">
    <property type="entry name" value="Alkaline phosphatase-like"/>
    <property type="match status" value="1"/>
</dbReference>
<dbReference type="PANTHER" id="PTHR45953">
    <property type="entry name" value="IDURONATE 2-SULFATASE"/>
    <property type="match status" value="1"/>
</dbReference>
<keyword evidence="2" id="KW-0479">Metal-binding</keyword>
<gene>
    <name evidence="5" type="ORF">FGF67_06975</name>
</gene>
<organism evidence="5 6">
    <name type="scientific">Allotamlana fucoidanivorans</name>
    <dbReference type="NCBI Taxonomy" id="2583814"/>
    <lineage>
        <taxon>Bacteria</taxon>
        <taxon>Pseudomonadati</taxon>
        <taxon>Bacteroidota</taxon>
        <taxon>Flavobacteriia</taxon>
        <taxon>Flavobacteriales</taxon>
        <taxon>Flavobacteriaceae</taxon>
        <taxon>Allotamlana</taxon>
    </lineage>
</organism>
<dbReference type="InterPro" id="IPR017850">
    <property type="entry name" value="Alkaline_phosphatase_core_sf"/>
</dbReference>
<keyword evidence="6" id="KW-1185">Reference proteome</keyword>
<evidence type="ECO:0000256" key="2">
    <source>
        <dbReference type="ARBA" id="ARBA00022723"/>
    </source>
</evidence>
<dbReference type="EMBL" id="VDCS01000006">
    <property type="protein sequence ID" value="TNJ44900.1"/>
    <property type="molecule type" value="Genomic_DNA"/>
</dbReference>
<dbReference type="GO" id="GO:0046872">
    <property type="term" value="F:metal ion binding"/>
    <property type="evidence" value="ECO:0007669"/>
    <property type="project" value="UniProtKB-KW"/>
</dbReference>
<sequence>MMSVNFSTRSSLTYLMVLAVFLTFSSFAQKKKNLLFIMTDQQQYKALSIAGNTVLQTPNLDRLGKSGAYFKNAYTPMAVCGPARSAILTGMTVESTGVNTNDKTYFYDEEPVMTTPTFDEILTENGYHCEYYGKWHVMSHHAAIYRNPKKVAKNGKSIFEHGGQNHVYMDYINEHYPKQKLEGDEFYDTFTKRAYVPDPIDSYYGHSWEDVKKDERKRRVQPDLHGELKIPAEHSFTAFQAKEAIKAINRLKDTTFSITLSIHMPHAPMTPTKPYYGMYPVDEMVPPASIHDTMENSPYKHANGRMGMPEYSDPEKIKYMISNYYGIIKEIDDWIGKILKTLDDNNLTENTLIIFTSDHGEMLGAHGLREKNVFYEESSHIPLFVSLPGEIEKETVVDGYVSTIDLFSTILDYLNVKKKYPSDGSSLRDLIEGKETSHGDYVVTEWDYRGPVAPNYMIVKDGWKLIIPYTKESTVINAMYDLNTDPHEMNNLIGNNPDKAKYREKVEELRGCLLEWLKKNNSARYKGVKDRELI</sequence>
<keyword evidence="3" id="KW-0378">Hydrolase</keyword>
<evidence type="ECO:0000313" key="6">
    <source>
        <dbReference type="Proteomes" id="UP000308713"/>
    </source>
</evidence>
<evidence type="ECO:0000256" key="1">
    <source>
        <dbReference type="ARBA" id="ARBA00008779"/>
    </source>
</evidence>
<dbReference type="InterPro" id="IPR024607">
    <property type="entry name" value="Sulfatase_CS"/>
</dbReference>
<name>A0A5C4SMU7_9FLAO</name>
<feature type="domain" description="Sulfatase N-terminal" evidence="4">
    <location>
        <begin position="32"/>
        <end position="415"/>
    </location>
</feature>
<proteinExistence type="inferred from homology"/>
<dbReference type="PROSITE" id="PS00523">
    <property type="entry name" value="SULFATASE_1"/>
    <property type="match status" value="1"/>
</dbReference>
<comment type="similarity">
    <text evidence="1">Belongs to the sulfatase family.</text>
</comment>
<accession>A0A5C4SMU7</accession>
<dbReference type="OrthoDB" id="9815108at2"/>
<dbReference type="AlphaFoldDB" id="A0A5C4SMU7"/>
<evidence type="ECO:0000259" key="4">
    <source>
        <dbReference type="Pfam" id="PF00884"/>
    </source>
</evidence>
<dbReference type="GO" id="GO:0005737">
    <property type="term" value="C:cytoplasm"/>
    <property type="evidence" value="ECO:0007669"/>
    <property type="project" value="TreeGrafter"/>
</dbReference>
<dbReference type="Gene3D" id="3.40.720.10">
    <property type="entry name" value="Alkaline Phosphatase, subunit A"/>
    <property type="match status" value="1"/>
</dbReference>